<proteinExistence type="predicted"/>
<evidence type="ECO:0000256" key="1">
    <source>
        <dbReference type="SAM" id="MobiDB-lite"/>
    </source>
</evidence>
<reference evidence="2 3" key="2">
    <citation type="submission" date="2018-11" db="EMBL/GenBank/DDBJ databases">
        <authorList>
            <consortium name="Pathogen Informatics"/>
        </authorList>
    </citation>
    <scope>NUCLEOTIDE SEQUENCE [LARGE SCALE GENOMIC DNA]</scope>
</reference>
<name>A0A158QY19_NIPBR</name>
<dbReference type="EMBL" id="UYSL01019922">
    <property type="protein sequence ID" value="VDL71340.1"/>
    <property type="molecule type" value="Genomic_DNA"/>
</dbReference>
<evidence type="ECO:0000313" key="2">
    <source>
        <dbReference type="EMBL" id="VDL71340.1"/>
    </source>
</evidence>
<dbReference type="STRING" id="27835.A0A158QY19"/>
<protein>
    <submittedName>
        <fullName evidence="4">Probable 28S ribosomal protein S16, mitochondrial (inferred by orthology to a C. elegans protein)</fullName>
    </submittedName>
</protein>
<dbReference type="AlphaFoldDB" id="A0A158QY19"/>
<feature type="region of interest" description="Disordered" evidence="1">
    <location>
        <begin position="17"/>
        <end position="60"/>
    </location>
</feature>
<reference evidence="4" key="1">
    <citation type="submission" date="2016-04" db="UniProtKB">
        <authorList>
            <consortium name="WormBaseParasite"/>
        </authorList>
    </citation>
    <scope>IDENTIFICATION</scope>
</reference>
<gene>
    <name evidence="2" type="ORF">NBR_LOCUS7751</name>
</gene>
<dbReference type="WBParaSite" id="NBR_0000775001-mRNA-1">
    <property type="protein sequence ID" value="NBR_0000775001-mRNA-1"/>
    <property type="gene ID" value="NBR_0000775001"/>
</dbReference>
<evidence type="ECO:0000313" key="3">
    <source>
        <dbReference type="Proteomes" id="UP000271162"/>
    </source>
</evidence>
<accession>A0A158QY19</accession>
<evidence type="ECO:0000313" key="4">
    <source>
        <dbReference type="WBParaSite" id="NBR_0000775001-mRNA-1"/>
    </source>
</evidence>
<sequence length="530" mass="59279">MLASQLPLLALNISGKRASTHSRAAPSDVGPEANYTVAGGERVDSAPRSGRSTAAPHPIEVKDNHHLRRPYFLECCGSHSLPQPPGEISTAKPDEPYETVSDNSWLYSSFYEWRFSGKMRKLVIPKYFGRPSIGLALFGCANRPFYHICIFPDRALGRRYESNIIEQERETCLAQLWKIEVLDRRKKRAHICSCSGAASLIQLVTAPKGSNHGNCGINPTIGLSGLFPIHPKTFIRARHNREQVAKSTLGDSVETTEVVEIFTVTMSIEWQKQENGFGRAELLCSPIRKRIITVSIFEHHSEGVLRPLESVNVVHPSTGFKWRNVAKGSYVVYAHIPRHDCSLICEEEPTIPCRLCPHTAINFTVPADRASMSWKGLRRMRDSGSSILYALTVPDNLSRLISLIHSIDACPVPAGCSAMDEFRQAVDAMEKKMRTDEDWMEQRLSPQNASVVAEVDLEEIPQKTSDRLVNNEQRAKAAEMFGLLPPEENEVLVASSFFFILKKTAALRMRARRLLAVILEIPVDLPMMAR</sequence>
<organism evidence="4">
    <name type="scientific">Nippostrongylus brasiliensis</name>
    <name type="common">Rat hookworm</name>
    <dbReference type="NCBI Taxonomy" id="27835"/>
    <lineage>
        <taxon>Eukaryota</taxon>
        <taxon>Metazoa</taxon>
        <taxon>Ecdysozoa</taxon>
        <taxon>Nematoda</taxon>
        <taxon>Chromadorea</taxon>
        <taxon>Rhabditida</taxon>
        <taxon>Rhabditina</taxon>
        <taxon>Rhabditomorpha</taxon>
        <taxon>Strongyloidea</taxon>
        <taxon>Heligmosomidae</taxon>
        <taxon>Nippostrongylus</taxon>
    </lineage>
</organism>
<keyword evidence="3" id="KW-1185">Reference proteome</keyword>
<dbReference type="Proteomes" id="UP000271162">
    <property type="component" value="Unassembled WGS sequence"/>
</dbReference>